<reference evidence="3" key="1">
    <citation type="journal article" date="2019" name="Int. J. Syst. Evol. Microbiol.">
        <title>The Global Catalogue of Microorganisms (GCM) 10K type strain sequencing project: providing services to taxonomists for standard genome sequencing and annotation.</title>
        <authorList>
            <consortium name="The Broad Institute Genomics Platform"/>
            <consortium name="The Broad Institute Genome Sequencing Center for Infectious Disease"/>
            <person name="Wu L."/>
            <person name="Ma J."/>
        </authorList>
    </citation>
    <scope>NUCLEOTIDE SEQUENCE [LARGE SCALE GENOMIC DNA]</scope>
    <source>
        <strain evidence="3">JCM 18287</strain>
    </source>
</reference>
<dbReference type="Proteomes" id="UP001501692">
    <property type="component" value="Unassembled WGS sequence"/>
</dbReference>
<dbReference type="Pfam" id="PF14587">
    <property type="entry name" value="Glyco_hydr_30_2"/>
    <property type="match status" value="1"/>
</dbReference>
<dbReference type="Gene3D" id="3.20.20.80">
    <property type="entry name" value="Glycosidases"/>
    <property type="match status" value="1"/>
</dbReference>
<dbReference type="PANTHER" id="PTHR42767">
    <property type="entry name" value="ENDO-BETA-1,6-GALACTANASE"/>
    <property type="match status" value="1"/>
</dbReference>
<feature type="domain" description="Endo-beta-1,6-galactanase-like" evidence="1">
    <location>
        <begin position="3"/>
        <end position="349"/>
    </location>
</feature>
<dbReference type="PANTHER" id="PTHR42767:SF1">
    <property type="entry name" value="ENDO-BETA-1,6-GALACTANASE-LIKE DOMAIN-CONTAINING PROTEIN"/>
    <property type="match status" value="1"/>
</dbReference>
<protein>
    <submittedName>
        <fullName evidence="2">Glycoside hydrolase family 30 protein</fullName>
    </submittedName>
</protein>
<proteinExistence type="predicted"/>
<organism evidence="2 3">
    <name type="scientific">Algibacter aquimarinus</name>
    <dbReference type="NCBI Taxonomy" id="1136748"/>
    <lineage>
        <taxon>Bacteria</taxon>
        <taxon>Pseudomonadati</taxon>
        <taxon>Bacteroidota</taxon>
        <taxon>Flavobacteriia</taxon>
        <taxon>Flavobacteriales</taxon>
        <taxon>Flavobacteriaceae</taxon>
        <taxon>Algibacter</taxon>
    </lineage>
</organism>
<dbReference type="SUPFAM" id="SSF51445">
    <property type="entry name" value="(Trans)glycosidases"/>
    <property type="match status" value="1"/>
</dbReference>
<dbReference type="Gene3D" id="2.60.40.1180">
    <property type="entry name" value="Golgi alpha-mannosidase II"/>
    <property type="match status" value="1"/>
</dbReference>
<dbReference type="GO" id="GO:0016787">
    <property type="term" value="F:hydrolase activity"/>
    <property type="evidence" value="ECO:0007669"/>
    <property type="project" value="UniProtKB-KW"/>
</dbReference>
<keyword evidence="3" id="KW-1185">Reference proteome</keyword>
<dbReference type="EMBL" id="BAABJK010000009">
    <property type="protein sequence ID" value="GAA4973984.1"/>
    <property type="molecule type" value="Genomic_DNA"/>
</dbReference>
<dbReference type="InterPro" id="IPR039514">
    <property type="entry name" value="6GAL-like"/>
</dbReference>
<evidence type="ECO:0000259" key="1">
    <source>
        <dbReference type="Pfam" id="PF14587"/>
    </source>
</evidence>
<dbReference type="InterPro" id="IPR017853">
    <property type="entry name" value="GH"/>
</dbReference>
<keyword evidence="2" id="KW-0378">Hydrolase</keyword>
<dbReference type="InterPro" id="IPR013780">
    <property type="entry name" value="Glyco_hydro_b"/>
</dbReference>
<gene>
    <name evidence="2" type="ORF">GCM10023315_25570</name>
</gene>
<sequence>MEGFGASDAWRCQFVGDNWPELKKNRIAELLFSKEFDENGNPKGIGLSIWRFYIGAGTTEQGEDSDIKNEWRRAESFIDAYGNYDWSKQKGQQWFLQKAKNYGVDKFLAFSISAPVHWTKNGKGYNSDLISGKLNIQDDKYDDYATFMFEVIKHFDSTGISFNYLSPINEPQWEWEKKSQEGTPATNSDITKLTHLLNQQIDESNLNTEIVLAEAADLRWLYSSFNKPKRGNQIDYFFGENGKVENLKRVKKTISGHSYFTTWPVDSLIQIRQKLNKELKKHNVDYWQSEFCILENTDDIGGGNKRDLGIDTALYVARVIHADLTLANASSWQWWTALTNADYKDGLIYLDSGDNSDLFNLDKIKYNGDFHDSKLLWALGNYSRFVKPGMVRVNVESDENEVSIIKQYKDIMLSAYLDKETSEIAIVAINYSNKNKAIDVSNYNINEIYVTSSMKNLAKNVIQNKQIILEARSISTLIGSIL</sequence>
<dbReference type="InterPro" id="IPR039743">
    <property type="entry name" value="6GAL/EXGAL"/>
</dbReference>
<comment type="caution">
    <text evidence="2">The sequence shown here is derived from an EMBL/GenBank/DDBJ whole genome shotgun (WGS) entry which is preliminary data.</text>
</comment>
<name>A0ABP9HM57_9FLAO</name>
<accession>A0ABP9HM57</accession>
<evidence type="ECO:0000313" key="2">
    <source>
        <dbReference type="EMBL" id="GAA4973984.1"/>
    </source>
</evidence>
<evidence type="ECO:0000313" key="3">
    <source>
        <dbReference type="Proteomes" id="UP001501692"/>
    </source>
</evidence>